<name>A0ABW5VNU9_9MICO</name>
<evidence type="ECO:0000313" key="1">
    <source>
        <dbReference type="EMBL" id="MFD2792961.1"/>
    </source>
</evidence>
<reference evidence="2" key="1">
    <citation type="journal article" date="2019" name="Int. J. Syst. Evol. Microbiol.">
        <title>The Global Catalogue of Microorganisms (GCM) 10K type strain sequencing project: providing services to taxonomists for standard genome sequencing and annotation.</title>
        <authorList>
            <consortium name="The Broad Institute Genomics Platform"/>
            <consortium name="The Broad Institute Genome Sequencing Center for Infectious Disease"/>
            <person name="Wu L."/>
            <person name="Ma J."/>
        </authorList>
    </citation>
    <scope>NUCLEOTIDE SEQUENCE [LARGE SCALE GENOMIC DNA]</scope>
    <source>
        <strain evidence="2">CCM 7044</strain>
    </source>
</reference>
<protein>
    <submittedName>
        <fullName evidence="1">Uncharacterized protein</fullName>
    </submittedName>
</protein>
<sequence>MSDWIGKANREDLTYPVAAFRESLVKRLRLLRKYKGALHLTRAGAAARDRPAVLFEHLAASITPPHERDRSVVDADLLMLAYAAITPDGELPLDRIATHLTNLGYQYDDGRPIARYDVLHYEANVHDILVNIAEPPAGRRPRSQISAVASALARTALQR</sequence>
<gene>
    <name evidence="1" type="ORF">ACFS27_05305</name>
</gene>
<accession>A0ABW5VNU9</accession>
<dbReference type="Proteomes" id="UP001597479">
    <property type="component" value="Unassembled WGS sequence"/>
</dbReference>
<dbReference type="EMBL" id="JBHUOG010000001">
    <property type="protein sequence ID" value="MFD2792961.1"/>
    <property type="molecule type" value="Genomic_DNA"/>
</dbReference>
<proteinExistence type="predicted"/>
<evidence type="ECO:0000313" key="2">
    <source>
        <dbReference type="Proteomes" id="UP001597479"/>
    </source>
</evidence>
<dbReference type="RefSeq" id="WP_377180799.1">
    <property type="nucleotide sequence ID" value="NZ_JBHUOG010000001.1"/>
</dbReference>
<organism evidence="1 2">
    <name type="scientific">Promicromonospora vindobonensis</name>
    <dbReference type="NCBI Taxonomy" id="195748"/>
    <lineage>
        <taxon>Bacteria</taxon>
        <taxon>Bacillati</taxon>
        <taxon>Actinomycetota</taxon>
        <taxon>Actinomycetes</taxon>
        <taxon>Micrococcales</taxon>
        <taxon>Promicromonosporaceae</taxon>
        <taxon>Promicromonospora</taxon>
    </lineage>
</organism>
<keyword evidence="2" id="KW-1185">Reference proteome</keyword>
<comment type="caution">
    <text evidence="1">The sequence shown here is derived from an EMBL/GenBank/DDBJ whole genome shotgun (WGS) entry which is preliminary data.</text>
</comment>